<dbReference type="Proteomes" id="UP000663828">
    <property type="component" value="Unassembled WGS sequence"/>
</dbReference>
<proteinExistence type="predicted"/>
<sequence length="252" mass="28659">MFIFYNLIQLRRSTGVVVYSCATQDPIYSTFINVWHLLMYSLCPSFLMLIFGCLTLKNIRFRDRAIPQNVRRATRRKRTDLLRMLLAQVIVIIICTGAFSVYQLYALFTSGVAKDSLRISQESAASKILAVLSYFPHSTSFYMFTLTGSIFRKEFVRVVGPCLFRKRNRVQITTVQINRGTSWMAFNGTLLFAVTLFCLLILLNTGVEGSCSAWSPEFGRIANGQCRALCFAHERNAGRLSCGTKWCCLSRI</sequence>
<dbReference type="SUPFAM" id="SSF81321">
    <property type="entry name" value="Family A G protein-coupled receptor-like"/>
    <property type="match status" value="1"/>
</dbReference>
<reference evidence="2" key="1">
    <citation type="submission" date="2021-02" db="EMBL/GenBank/DDBJ databases">
        <authorList>
            <person name="Nowell W R."/>
        </authorList>
    </citation>
    <scope>NUCLEOTIDE SEQUENCE</scope>
</reference>
<gene>
    <name evidence="2" type="ORF">XAT740_LOCUS20603</name>
</gene>
<dbReference type="EMBL" id="CAJNOR010001446">
    <property type="protein sequence ID" value="CAF1144468.1"/>
    <property type="molecule type" value="Genomic_DNA"/>
</dbReference>
<name>A0A814S7T0_ADIRI</name>
<evidence type="ECO:0008006" key="4">
    <source>
        <dbReference type="Google" id="ProtNLM"/>
    </source>
</evidence>
<evidence type="ECO:0000313" key="2">
    <source>
        <dbReference type="EMBL" id="CAF1144468.1"/>
    </source>
</evidence>
<organism evidence="2 3">
    <name type="scientific">Adineta ricciae</name>
    <name type="common">Rotifer</name>
    <dbReference type="NCBI Taxonomy" id="249248"/>
    <lineage>
        <taxon>Eukaryota</taxon>
        <taxon>Metazoa</taxon>
        <taxon>Spiralia</taxon>
        <taxon>Gnathifera</taxon>
        <taxon>Rotifera</taxon>
        <taxon>Eurotatoria</taxon>
        <taxon>Bdelloidea</taxon>
        <taxon>Adinetida</taxon>
        <taxon>Adinetidae</taxon>
        <taxon>Adineta</taxon>
    </lineage>
</organism>
<feature type="transmembrane region" description="Helical" evidence="1">
    <location>
        <begin position="183"/>
        <end position="203"/>
    </location>
</feature>
<comment type="caution">
    <text evidence="2">The sequence shown here is derived from an EMBL/GenBank/DDBJ whole genome shotgun (WGS) entry which is preliminary data.</text>
</comment>
<feature type="transmembrane region" description="Helical" evidence="1">
    <location>
        <begin position="81"/>
        <end position="108"/>
    </location>
</feature>
<dbReference type="AlphaFoldDB" id="A0A814S7T0"/>
<keyword evidence="1" id="KW-0812">Transmembrane</keyword>
<evidence type="ECO:0000313" key="3">
    <source>
        <dbReference type="Proteomes" id="UP000663828"/>
    </source>
</evidence>
<keyword evidence="3" id="KW-1185">Reference proteome</keyword>
<accession>A0A814S7T0</accession>
<keyword evidence="1" id="KW-0472">Membrane</keyword>
<protein>
    <recommendedName>
        <fullName evidence="4">G-protein coupled receptors family 1 profile domain-containing protein</fullName>
    </recommendedName>
</protein>
<dbReference type="Gene3D" id="1.20.1070.10">
    <property type="entry name" value="Rhodopsin 7-helix transmembrane proteins"/>
    <property type="match status" value="1"/>
</dbReference>
<keyword evidence="1" id="KW-1133">Transmembrane helix</keyword>
<evidence type="ECO:0000256" key="1">
    <source>
        <dbReference type="SAM" id="Phobius"/>
    </source>
</evidence>
<feature type="transmembrane region" description="Helical" evidence="1">
    <location>
        <begin position="34"/>
        <end position="56"/>
    </location>
</feature>